<feature type="region of interest" description="Disordered" evidence="1">
    <location>
        <begin position="71"/>
        <end position="108"/>
    </location>
</feature>
<feature type="transmembrane region" description="Helical" evidence="2">
    <location>
        <begin position="9"/>
        <end position="27"/>
    </location>
</feature>
<evidence type="ECO:0000313" key="4">
    <source>
        <dbReference type="Proteomes" id="UP000175829"/>
    </source>
</evidence>
<keyword evidence="2" id="KW-1133">Transmembrane helix</keyword>
<accession>A0A1E7K108</accession>
<protein>
    <submittedName>
        <fullName evidence="3">Uncharacterized protein</fullName>
    </submittedName>
</protein>
<feature type="transmembrane region" description="Helical" evidence="2">
    <location>
        <begin position="33"/>
        <end position="54"/>
    </location>
</feature>
<dbReference type="AlphaFoldDB" id="A0A1E7K108"/>
<organism evidence="3 4">
    <name type="scientific">Streptomyces qinglanensis</name>
    <dbReference type="NCBI Taxonomy" id="943816"/>
    <lineage>
        <taxon>Bacteria</taxon>
        <taxon>Bacillati</taxon>
        <taxon>Actinomycetota</taxon>
        <taxon>Actinomycetes</taxon>
        <taxon>Kitasatosporales</taxon>
        <taxon>Streptomycetaceae</taxon>
        <taxon>Streptomyces</taxon>
    </lineage>
</organism>
<dbReference type="RefSeq" id="WP_069991112.1">
    <property type="nucleotide sequence ID" value="NZ_LJGV01000022.1"/>
</dbReference>
<dbReference type="Proteomes" id="UP000175829">
    <property type="component" value="Unassembled WGS sequence"/>
</dbReference>
<evidence type="ECO:0000256" key="2">
    <source>
        <dbReference type="SAM" id="Phobius"/>
    </source>
</evidence>
<dbReference type="EMBL" id="LJGV01000022">
    <property type="protein sequence ID" value="OEU97599.1"/>
    <property type="molecule type" value="Genomic_DNA"/>
</dbReference>
<gene>
    <name evidence="3" type="ORF">AN217_06660</name>
</gene>
<evidence type="ECO:0000256" key="1">
    <source>
        <dbReference type="SAM" id="MobiDB-lite"/>
    </source>
</evidence>
<proteinExistence type="predicted"/>
<keyword evidence="2" id="KW-0812">Transmembrane</keyword>
<comment type="caution">
    <text evidence="3">The sequence shown here is derived from an EMBL/GenBank/DDBJ whole genome shotgun (WGS) entry which is preliminary data.</text>
</comment>
<sequence>MPRPHPAQLVYGSATVSCATLAMLLLFETRSGAWIAVIALVSLALGLLVALTVPTAGPTLRRRRTVARVPAAVGSRAPAARPDPAPATRTAAAPAPAPAATAGLGARN</sequence>
<dbReference type="PROSITE" id="PS51257">
    <property type="entry name" value="PROKAR_LIPOPROTEIN"/>
    <property type="match status" value="1"/>
</dbReference>
<dbReference type="PATRIC" id="fig|943816.4.peg.699"/>
<reference evidence="3 4" key="1">
    <citation type="journal article" date="2016" name="Front. Microbiol.">
        <title>Comparative Genomics Analysis of Streptomyces Species Reveals Their Adaptation to the Marine Environment and Their Diversity at the Genomic Level.</title>
        <authorList>
            <person name="Tian X."/>
            <person name="Zhang Z."/>
            <person name="Yang T."/>
            <person name="Chen M."/>
            <person name="Li J."/>
            <person name="Chen F."/>
            <person name="Yang J."/>
            <person name="Li W."/>
            <person name="Zhang B."/>
            <person name="Zhang Z."/>
            <person name="Wu J."/>
            <person name="Zhang C."/>
            <person name="Long L."/>
            <person name="Xiao J."/>
        </authorList>
    </citation>
    <scope>NUCLEOTIDE SEQUENCE [LARGE SCALE GENOMIC DNA]</scope>
    <source>
        <strain evidence="3 4">SCSIO M10379</strain>
    </source>
</reference>
<evidence type="ECO:0000313" key="3">
    <source>
        <dbReference type="EMBL" id="OEU97599.1"/>
    </source>
</evidence>
<name>A0A1E7K108_9ACTN</name>
<feature type="compositionally biased region" description="Low complexity" evidence="1">
    <location>
        <begin position="71"/>
        <end position="102"/>
    </location>
</feature>
<keyword evidence="2" id="KW-0472">Membrane</keyword>